<evidence type="ECO:0000256" key="1">
    <source>
        <dbReference type="SAM" id="SignalP"/>
    </source>
</evidence>
<dbReference type="Proteomes" id="UP001302745">
    <property type="component" value="Unassembled WGS sequence"/>
</dbReference>
<feature type="chain" id="PRO_5042825259" evidence="1">
    <location>
        <begin position="18"/>
        <end position="158"/>
    </location>
</feature>
<evidence type="ECO:0000313" key="2">
    <source>
        <dbReference type="EMBL" id="KAK4157162.1"/>
    </source>
</evidence>
<keyword evidence="3" id="KW-1185">Reference proteome</keyword>
<organism evidence="2 3">
    <name type="scientific">Chaetomidium leptoderma</name>
    <dbReference type="NCBI Taxonomy" id="669021"/>
    <lineage>
        <taxon>Eukaryota</taxon>
        <taxon>Fungi</taxon>
        <taxon>Dikarya</taxon>
        <taxon>Ascomycota</taxon>
        <taxon>Pezizomycotina</taxon>
        <taxon>Sordariomycetes</taxon>
        <taxon>Sordariomycetidae</taxon>
        <taxon>Sordariales</taxon>
        <taxon>Chaetomiaceae</taxon>
        <taxon>Chaetomidium</taxon>
    </lineage>
</organism>
<name>A0AAN7A041_9PEZI</name>
<reference evidence="2" key="2">
    <citation type="submission" date="2023-05" db="EMBL/GenBank/DDBJ databases">
        <authorList>
            <consortium name="Lawrence Berkeley National Laboratory"/>
            <person name="Steindorff A."/>
            <person name="Hensen N."/>
            <person name="Bonometti L."/>
            <person name="Westerberg I."/>
            <person name="Brannstrom I.O."/>
            <person name="Guillou S."/>
            <person name="Cros-Aarteil S."/>
            <person name="Calhoun S."/>
            <person name="Haridas S."/>
            <person name="Kuo A."/>
            <person name="Mondo S."/>
            <person name="Pangilinan J."/>
            <person name="Riley R."/>
            <person name="Labutti K."/>
            <person name="Andreopoulos B."/>
            <person name="Lipzen A."/>
            <person name="Chen C."/>
            <person name="Yanf M."/>
            <person name="Daum C."/>
            <person name="Ng V."/>
            <person name="Clum A."/>
            <person name="Ohm R."/>
            <person name="Martin F."/>
            <person name="Silar P."/>
            <person name="Natvig D."/>
            <person name="Lalanne C."/>
            <person name="Gautier V."/>
            <person name="Ament-Velasquez S.L."/>
            <person name="Kruys A."/>
            <person name="Hutchinson M.I."/>
            <person name="Powell A.J."/>
            <person name="Barry K."/>
            <person name="Miller A.N."/>
            <person name="Grigoriev I.V."/>
            <person name="Debuchy R."/>
            <person name="Gladieux P."/>
            <person name="Thoren M.H."/>
            <person name="Johannesson H."/>
        </authorList>
    </citation>
    <scope>NUCLEOTIDE SEQUENCE</scope>
    <source>
        <strain evidence="2">CBS 538.74</strain>
    </source>
</reference>
<sequence length="158" mass="16774">MKTVSSAALFLAGLATASPLQQQETRQSAGPYEITNFSASKVHLSGYCNYAFDVSAPGLSSPAHCKAYLDSGFSGATWLALVYEGAGNCDNEAVTWTFFQPTTEGSGATFNVTVNEVKGTYAVPAEDITVTLNSEPNPFDNDVAYSGPKDFAITEFEE</sequence>
<evidence type="ECO:0000313" key="3">
    <source>
        <dbReference type="Proteomes" id="UP001302745"/>
    </source>
</evidence>
<proteinExistence type="predicted"/>
<dbReference type="AlphaFoldDB" id="A0AAN7A041"/>
<reference evidence="2" key="1">
    <citation type="journal article" date="2023" name="Mol. Phylogenet. Evol.">
        <title>Genome-scale phylogeny and comparative genomics of the fungal order Sordariales.</title>
        <authorList>
            <person name="Hensen N."/>
            <person name="Bonometti L."/>
            <person name="Westerberg I."/>
            <person name="Brannstrom I.O."/>
            <person name="Guillou S."/>
            <person name="Cros-Aarteil S."/>
            <person name="Calhoun S."/>
            <person name="Haridas S."/>
            <person name="Kuo A."/>
            <person name="Mondo S."/>
            <person name="Pangilinan J."/>
            <person name="Riley R."/>
            <person name="LaButti K."/>
            <person name="Andreopoulos B."/>
            <person name="Lipzen A."/>
            <person name="Chen C."/>
            <person name="Yan M."/>
            <person name="Daum C."/>
            <person name="Ng V."/>
            <person name="Clum A."/>
            <person name="Steindorff A."/>
            <person name="Ohm R.A."/>
            <person name="Martin F."/>
            <person name="Silar P."/>
            <person name="Natvig D.O."/>
            <person name="Lalanne C."/>
            <person name="Gautier V."/>
            <person name="Ament-Velasquez S.L."/>
            <person name="Kruys A."/>
            <person name="Hutchinson M.I."/>
            <person name="Powell A.J."/>
            <person name="Barry K."/>
            <person name="Miller A.N."/>
            <person name="Grigoriev I.V."/>
            <person name="Debuchy R."/>
            <person name="Gladieux P."/>
            <person name="Hiltunen Thoren M."/>
            <person name="Johannesson H."/>
        </authorList>
    </citation>
    <scope>NUCLEOTIDE SEQUENCE</scope>
    <source>
        <strain evidence="2">CBS 538.74</strain>
    </source>
</reference>
<keyword evidence="1" id="KW-0732">Signal</keyword>
<comment type="caution">
    <text evidence="2">The sequence shown here is derived from an EMBL/GenBank/DDBJ whole genome shotgun (WGS) entry which is preliminary data.</text>
</comment>
<accession>A0AAN7A041</accession>
<dbReference type="EMBL" id="MU856854">
    <property type="protein sequence ID" value="KAK4157162.1"/>
    <property type="molecule type" value="Genomic_DNA"/>
</dbReference>
<gene>
    <name evidence="2" type="ORF">C8A00DRAFT_29872</name>
</gene>
<protein>
    <submittedName>
        <fullName evidence="2">Uncharacterized protein</fullName>
    </submittedName>
</protein>
<feature type="signal peptide" evidence="1">
    <location>
        <begin position="1"/>
        <end position="17"/>
    </location>
</feature>